<dbReference type="SUPFAM" id="SSF51735">
    <property type="entry name" value="NAD(P)-binding Rossmann-fold domains"/>
    <property type="match status" value="1"/>
</dbReference>
<dbReference type="GO" id="GO:0005829">
    <property type="term" value="C:cytosol"/>
    <property type="evidence" value="ECO:0007669"/>
    <property type="project" value="TreeGrafter"/>
</dbReference>
<feature type="domain" description="SDH C-terminal" evidence="11">
    <location>
        <begin position="244"/>
        <end position="273"/>
    </location>
</feature>
<dbReference type="HAMAP" id="MF_00222">
    <property type="entry name" value="Shikimate_DH_AroE"/>
    <property type="match status" value="1"/>
</dbReference>
<dbReference type="CDD" id="cd01065">
    <property type="entry name" value="NAD_bind_Shikimate_DH"/>
    <property type="match status" value="1"/>
</dbReference>
<reference evidence="12 13" key="1">
    <citation type="submission" date="2017-08" db="EMBL/GenBank/DDBJ databases">
        <title>Infants hospitalized years apart are colonized by the same room-sourced microbial strains.</title>
        <authorList>
            <person name="Brooks B."/>
            <person name="Olm M.R."/>
            <person name="Firek B.A."/>
            <person name="Baker R."/>
            <person name="Thomas B.C."/>
            <person name="Morowitz M.J."/>
            <person name="Banfield J.F."/>
        </authorList>
    </citation>
    <scope>NUCLEOTIDE SEQUENCE [LARGE SCALE GENOMIC DNA]</scope>
    <source>
        <strain evidence="12">S2_005_003_R2_41</strain>
    </source>
</reference>
<comment type="caution">
    <text evidence="8">Lacks conserved residue(s) required for the propagation of feature annotation.</text>
</comment>
<dbReference type="SUPFAM" id="SSF53223">
    <property type="entry name" value="Aminoacid dehydrogenase-like, N-terminal domain"/>
    <property type="match status" value="1"/>
</dbReference>
<dbReference type="InterPro" id="IPR041121">
    <property type="entry name" value="SDH_C"/>
</dbReference>
<dbReference type="Gene3D" id="3.40.50.720">
    <property type="entry name" value="NAD(P)-binding Rossmann-like Domain"/>
    <property type="match status" value="1"/>
</dbReference>
<feature type="binding site" evidence="8">
    <location>
        <position position="251"/>
    </location>
    <ligand>
        <name>shikimate</name>
        <dbReference type="ChEBI" id="CHEBI:36208"/>
    </ligand>
</feature>
<feature type="binding site" evidence="8">
    <location>
        <position position="222"/>
    </location>
    <ligand>
        <name>shikimate</name>
        <dbReference type="ChEBI" id="CHEBI:36208"/>
    </ligand>
</feature>
<dbReference type="PANTHER" id="PTHR21089:SF1">
    <property type="entry name" value="BIFUNCTIONAL 3-DEHYDROQUINATE DEHYDRATASE_SHIKIMATE DEHYDROGENASE, CHLOROPLASTIC"/>
    <property type="match status" value="1"/>
</dbReference>
<dbReference type="Pfam" id="PF18317">
    <property type="entry name" value="SDH_C"/>
    <property type="match status" value="1"/>
</dbReference>
<dbReference type="NCBIfam" id="NF001310">
    <property type="entry name" value="PRK00258.1-2"/>
    <property type="match status" value="1"/>
</dbReference>
<evidence type="ECO:0000256" key="6">
    <source>
        <dbReference type="ARBA" id="ARBA00023141"/>
    </source>
</evidence>
<keyword evidence="4 8" id="KW-0521">NADP</keyword>
<protein>
    <recommendedName>
        <fullName evidence="2 8">Shikimate dehydrogenase (NADP(+))</fullName>
        <shortName evidence="8">SDH</shortName>
        <ecNumber evidence="2 8">1.1.1.25</ecNumber>
    </recommendedName>
</protein>
<evidence type="ECO:0000256" key="1">
    <source>
        <dbReference type="ARBA" id="ARBA00004871"/>
    </source>
</evidence>
<evidence type="ECO:0000256" key="7">
    <source>
        <dbReference type="ARBA" id="ARBA00049442"/>
    </source>
</evidence>
<keyword evidence="5 8" id="KW-0560">Oxidoreductase</keyword>
<evidence type="ECO:0000256" key="2">
    <source>
        <dbReference type="ARBA" id="ARBA00012962"/>
    </source>
</evidence>
<dbReference type="GO" id="GO:0019632">
    <property type="term" value="P:shikimate metabolic process"/>
    <property type="evidence" value="ECO:0007669"/>
    <property type="project" value="InterPro"/>
</dbReference>
<evidence type="ECO:0000313" key="13">
    <source>
        <dbReference type="Proteomes" id="UP000249135"/>
    </source>
</evidence>
<sequence length="278" mass="29118">MTDSYAVIGNPIGHTKSPLIHGRFAQQTAQDLLYTAIEGPLGPEGAFAGVVRSFIAEGGKGLNVTAPFKLQAFALADELSDRARMAGAVNALKFVDERILAENFDGIGLLRDIAVNLNRPLAGRRVLMLGAGGAARGALLPFVEAGPKELVIANRSVAKAEALVEQVRGQGGPVRACSYDELAADGAFDLVVNATSASLTGALPPVPATVFQADGLAYELAYGKGLTPFLKVASDAGVRQLADGVGMLVEQAAEAFEWWRGVRPQTRAVIEQLTVPLQ</sequence>
<dbReference type="Proteomes" id="UP000249135">
    <property type="component" value="Unassembled WGS sequence"/>
</dbReference>
<evidence type="ECO:0000259" key="10">
    <source>
        <dbReference type="Pfam" id="PF08501"/>
    </source>
</evidence>
<gene>
    <name evidence="8" type="primary">aroE</name>
    <name evidence="12" type="ORF">DI563_14290</name>
</gene>
<feature type="domain" description="Quinate/shikimate 5-dehydrogenase/glutamyl-tRNA reductase" evidence="9">
    <location>
        <begin position="120"/>
        <end position="198"/>
    </location>
</feature>
<feature type="binding site" evidence="8">
    <location>
        <position position="220"/>
    </location>
    <ligand>
        <name>NADP(+)</name>
        <dbReference type="ChEBI" id="CHEBI:58349"/>
    </ligand>
</feature>
<comment type="pathway">
    <text evidence="1 8">Metabolic intermediate biosynthesis; chorismate biosynthesis; chorismate from D-erythrose 4-phosphate and phosphoenolpyruvate: step 4/7.</text>
</comment>
<comment type="caution">
    <text evidence="12">The sequence shown here is derived from an EMBL/GenBank/DDBJ whole genome shotgun (WGS) entry which is preliminary data.</text>
</comment>
<dbReference type="UniPathway" id="UPA00053">
    <property type="reaction ID" value="UER00087"/>
</dbReference>
<feature type="binding site" evidence="8">
    <location>
        <position position="81"/>
    </location>
    <ligand>
        <name>NADP(+)</name>
        <dbReference type="ChEBI" id="CHEBI:58349"/>
    </ligand>
</feature>
<dbReference type="EMBL" id="QFPP01000173">
    <property type="protein sequence ID" value="PZQ73650.1"/>
    <property type="molecule type" value="Genomic_DNA"/>
</dbReference>
<feature type="binding site" evidence="8">
    <location>
        <position position="65"/>
    </location>
    <ligand>
        <name>shikimate</name>
        <dbReference type="ChEBI" id="CHEBI:36208"/>
    </ligand>
</feature>
<dbReference type="InterPro" id="IPR013708">
    <property type="entry name" value="Shikimate_DH-bd_N"/>
</dbReference>
<keyword evidence="3 8" id="KW-0028">Amino-acid biosynthesis</keyword>
<dbReference type="GO" id="GO:0004764">
    <property type="term" value="F:shikimate 3-dehydrogenase (NADP+) activity"/>
    <property type="evidence" value="ECO:0007669"/>
    <property type="project" value="UniProtKB-UniRule"/>
</dbReference>
<dbReference type="NCBIfam" id="TIGR00507">
    <property type="entry name" value="aroE"/>
    <property type="match status" value="1"/>
</dbReference>
<dbReference type="PANTHER" id="PTHR21089">
    <property type="entry name" value="SHIKIMATE DEHYDROGENASE"/>
    <property type="match status" value="1"/>
</dbReference>
<comment type="similarity">
    <text evidence="8">Belongs to the shikimate dehydrogenase family.</text>
</comment>
<feature type="binding site" evidence="8">
    <location>
        <position position="244"/>
    </location>
    <ligand>
        <name>NADP(+)</name>
        <dbReference type="ChEBI" id="CHEBI:58349"/>
    </ligand>
</feature>
<accession>A0A2W5SFK8</accession>
<keyword evidence="6 8" id="KW-0057">Aromatic amino acid biosynthesis</keyword>
<organism evidence="12 13">
    <name type="scientific">Variovorax paradoxus</name>
    <dbReference type="NCBI Taxonomy" id="34073"/>
    <lineage>
        <taxon>Bacteria</taxon>
        <taxon>Pseudomonadati</taxon>
        <taxon>Pseudomonadota</taxon>
        <taxon>Betaproteobacteria</taxon>
        <taxon>Burkholderiales</taxon>
        <taxon>Comamonadaceae</taxon>
        <taxon>Variovorax</taxon>
    </lineage>
</organism>
<dbReference type="AlphaFoldDB" id="A0A2W5SFK8"/>
<evidence type="ECO:0000256" key="4">
    <source>
        <dbReference type="ARBA" id="ARBA00022857"/>
    </source>
</evidence>
<dbReference type="FunFam" id="3.40.50.10860:FF:000006">
    <property type="entry name" value="Shikimate dehydrogenase (NADP(+))"/>
    <property type="match status" value="1"/>
</dbReference>
<comment type="function">
    <text evidence="8">Involved in the biosynthesis of the chorismate, which leads to the biosynthesis of aromatic amino acids. Catalyzes the reversible NADPH linked reduction of 3-dehydroshikimate (DHSA) to yield shikimate (SA).</text>
</comment>
<dbReference type="Pfam" id="PF01488">
    <property type="entry name" value="Shikimate_DH"/>
    <property type="match status" value="1"/>
</dbReference>
<feature type="active site" description="Proton acceptor" evidence="8">
    <location>
        <position position="69"/>
    </location>
</feature>
<dbReference type="GO" id="GO:0009073">
    <property type="term" value="P:aromatic amino acid family biosynthetic process"/>
    <property type="evidence" value="ECO:0007669"/>
    <property type="project" value="UniProtKB-KW"/>
</dbReference>
<comment type="subunit">
    <text evidence="8">Homodimer.</text>
</comment>
<feature type="binding site" evidence="8">
    <location>
        <position position="105"/>
    </location>
    <ligand>
        <name>shikimate</name>
        <dbReference type="ChEBI" id="CHEBI:36208"/>
    </ligand>
</feature>
<feature type="binding site" evidence="8">
    <location>
        <begin position="130"/>
        <end position="134"/>
    </location>
    <ligand>
        <name>NADP(+)</name>
        <dbReference type="ChEBI" id="CHEBI:58349"/>
    </ligand>
</feature>
<feature type="domain" description="Shikimate dehydrogenase substrate binding N-terminal" evidence="10">
    <location>
        <begin position="7"/>
        <end position="91"/>
    </location>
</feature>
<dbReference type="InterPro" id="IPR006151">
    <property type="entry name" value="Shikm_DH/Glu-tRNA_Rdtase"/>
</dbReference>
<comment type="catalytic activity">
    <reaction evidence="7 8">
        <text>shikimate + NADP(+) = 3-dehydroshikimate + NADPH + H(+)</text>
        <dbReference type="Rhea" id="RHEA:17737"/>
        <dbReference type="ChEBI" id="CHEBI:15378"/>
        <dbReference type="ChEBI" id="CHEBI:16630"/>
        <dbReference type="ChEBI" id="CHEBI:36208"/>
        <dbReference type="ChEBI" id="CHEBI:57783"/>
        <dbReference type="ChEBI" id="CHEBI:58349"/>
        <dbReference type="EC" id="1.1.1.25"/>
    </reaction>
</comment>
<dbReference type="GO" id="GO:0009423">
    <property type="term" value="P:chorismate biosynthetic process"/>
    <property type="evidence" value="ECO:0007669"/>
    <property type="project" value="UniProtKB-UniRule"/>
</dbReference>
<dbReference type="InterPro" id="IPR036291">
    <property type="entry name" value="NAD(P)-bd_dom_sf"/>
</dbReference>
<evidence type="ECO:0000256" key="8">
    <source>
        <dbReference type="HAMAP-Rule" id="MF_00222"/>
    </source>
</evidence>
<dbReference type="Pfam" id="PF08501">
    <property type="entry name" value="Shikimate_dh_N"/>
    <property type="match status" value="1"/>
</dbReference>
<evidence type="ECO:0000256" key="3">
    <source>
        <dbReference type="ARBA" id="ARBA00022605"/>
    </source>
</evidence>
<evidence type="ECO:0000313" key="12">
    <source>
        <dbReference type="EMBL" id="PZQ73650.1"/>
    </source>
</evidence>
<dbReference type="InterPro" id="IPR022893">
    <property type="entry name" value="Shikimate_DH_fam"/>
</dbReference>
<dbReference type="Gene3D" id="3.40.50.10860">
    <property type="entry name" value="Leucine Dehydrogenase, chain A, domain 1"/>
    <property type="match status" value="1"/>
</dbReference>
<feature type="binding site" evidence="8">
    <location>
        <begin position="15"/>
        <end position="17"/>
    </location>
    <ligand>
        <name>shikimate</name>
        <dbReference type="ChEBI" id="CHEBI:36208"/>
    </ligand>
</feature>
<dbReference type="GO" id="GO:0008652">
    <property type="term" value="P:amino acid biosynthetic process"/>
    <property type="evidence" value="ECO:0007669"/>
    <property type="project" value="UniProtKB-KW"/>
</dbReference>
<dbReference type="GO" id="GO:0050661">
    <property type="term" value="F:NADP binding"/>
    <property type="evidence" value="ECO:0007669"/>
    <property type="project" value="InterPro"/>
</dbReference>
<dbReference type="InterPro" id="IPR011342">
    <property type="entry name" value="Shikimate_DH"/>
</dbReference>
<name>A0A2W5SFK8_VARPD</name>
<feature type="binding site" evidence="8">
    <location>
        <position position="90"/>
    </location>
    <ligand>
        <name>shikimate</name>
        <dbReference type="ChEBI" id="CHEBI:36208"/>
    </ligand>
</feature>
<evidence type="ECO:0000259" key="11">
    <source>
        <dbReference type="Pfam" id="PF18317"/>
    </source>
</evidence>
<dbReference type="EC" id="1.1.1.25" evidence="2 8"/>
<proteinExistence type="inferred from homology"/>
<dbReference type="InterPro" id="IPR046346">
    <property type="entry name" value="Aminoacid_DH-like_N_sf"/>
</dbReference>
<evidence type="ECO:0000256" key="5">
    <source>
        <dbReference type="ARBA" id="ARBA00023002"/>
    </source>
</evidence>
<evidence type="ECO:0000259" key="9">
    <source>
        <dbReference type="Pfam" id="PF01488"/>
    </source>
</evidence>